<dbReference type="EMBL" id="CP045809">
    <property type="protein sequence ID" value="QHN34983.1"/>
    <property type="molecule type" value="Genomic_DNA"/>
</dbReference>
<keyword evidence="3" id="KW-1185">Reference proteome</keyword>
<evidence type="ECO:0000313" key="2">
    <source>
        <dbReference type="EMBL" id="QHN34983.1"/>
    </source>
</evidence>
<feature type="compositionally biased region" description="Polar residues" evidence="1">
    <location>
        <begin position="57"/>
        <end position="68"/>
    </location>
</feature>
<evidence type="ECO:0000313" key="3">
    <source>
        <dbReference type="Proteomes" id="UP001059836"/>
    </source>
</evidence>
<feature type="region of interest" description="Disordered" evidence="1">
    <location>
        <begin position="33"/>
        <end position="87"/>
    </location>
</feature>
<reference evidence="2" key="1">
    <citation type="journal article" date="2021" name="Nat. Microbiol.">
        <title>Cocultivation of an ultrasmall environmental parasitic bacterium with lytic ability against bacteria associated with wastewater foams.</title>
        <authorList>
            <person name="Batinovic S."/>
            <person name="Rose J.J.A."/>
            <person name="Ratcliffe J."/>
            <person name="Seviour R.J."/>
            <person name="Petrovski S."/>
        </authorList>
    </citation>
    <scope>NUCLEOTIDE SEQUENCE</scope>
    <source>
        <strain evidence="2">CON9</strain>
    </source>
</reference>
<protein>
    <submittedName>
        <fullName evidence="2">Uncharacterized protein</fullName>
    </submittedName>
</protein>
<dbReference type="RefSeq" id="WP_213248680.1">
    <property type="nucleotide sequence ID" value="NZ_CP045806.1"/>
</dbReference>
<proteinExistence type="predicted"/>
<gene>
    <name evidence="2" type="ORF">GII31_08825</name>
</gene>
<dbReference type="Proteomes" id="UP001059836">
    <property type="component" value="Chromosome"/>
</dbReference>
<name>A0ABX6IGH9_9ACTN</name>
<accession>A0ABX6IGH9</accession>
<evidence type="ECO:0000256" key="1">
    <source>
        <dbReference type="SAM" id="MobiDB-lite"/>
    </source>
</evidence>
<organism evidence="2 3">
    <name type="scientific">Gordonia pseudamarae</name>
    <dbReference type="NCBI Taxonomy" id="2831662"/>
    <lineage>
        <taxon>Bacteria</taxon>
        <taxon>Bacillati</taxon>
        <taxon>Actinomycetota</taxon>
        <taxon>Actinomycetes</taxon>
        <taxon>Mycobacteriales</taxon>
        <taxon>Gordoniaceae</taxon>
        <taxon>Gordonia</taxon>
    </lineage>
</organism>
<sequence length="184" mass="18636">MSVTSSRLSAATFGGRVLAGVLAAAGIIAAGGGSAHAVPTGPGPGTLTTQHAESAKTDPQSAPDNTAPRTVERPDVPTAPAGPDYTAILKPGPPITVSNAEYSYIATHSVTKQLKRANVSGGIAALPVPAQYRLANDGLALQFRRALDGALSTRGGCIQIVVSHGNPGSLFDYGLFAIDGRYCD</sequence>